<protein>
    <submittedName>
        <fullName evidence="2">Hypothetical_protein</fullName>
    </submittedName>
</protein>
<dbReference type="EMBL" id="CAXDID020000122">
    <property type="protein sequence ID" value="CAL6032282.1"/>
    <property type="molecule type" value="Genomic_DNA"/>
</dbReference>
<reference evidence="2 3" key="2">
    <citation type="submission" date="2024-07" db="EMBL/GenBank/DDBJ databases">
        <authorList>
            <person name="Akdeniz Z."/>
        </authorList>
    </citation>
    <scope>NUCLEOTIDE SEQUENCE [LARGE SCALE GENOMIC DNA]</scope>
</reference>
<name>A0AA86R2G6_9EUKA</name>
<sequence length="138" mass="16380">MFQEQIHEIVVIIPPTQLEPAMVAFIIHQYKICMNSSQRIQNLHVVIQAYLMNRQYYTIQLFDSKLIFIPKILSMVDSRLAQSSRVTLDETLLNMPQYQERRLLLDIKDIVKIDKLKLFDANQNLFDITKFYNSVLQF</sequence>
<accession>A0AA86R2G6</accession>
<keyword evidence="3" id="KW-1185">Reference proteome</keyword>
<dbReference type="EMBL" id="CATOUU010001074">
    <property type="protein sequence ID" value="CAI9970484.1"/>
    <property type="molecule type" value="Genomic_DNA"/>
</dbReference>
<reference evidence="1" key="1">
    <citation type="submission" date="2023-06" db="EMBL/GenBank/DDBJ databases">
        <authorList>
            <person name="Kurt Z."/>
        </authorList>
    </citation>
    <scope>NUCLEOTIDE SEQUENCE</scope>
</reference>
<evidence type="ECO:0000313" key="2">
    <source>
        <dbReference type="EMBL" id="CAL6032282.1"/>
    </source>
</evidence>
<organism evidence="1">
    <name type="scientific">Hexamita inflata</name>
    <dbReference type="NCBI Taxonomy" id="28002"/>
    <lineage>
        <taxon>Eukaryota</taxon>
        <taxon>Metamonada</taxon>
        <taxon>Diplomonadida</taxon>
        <taxon>Hexamitidae</taxon>
        <taxon>Hexamitinae</taxon>
        <taxon>Hexamita</taxon>
    </lineage>
</organism>
<comment type="caution">
    <text evidence="1">The sequence shown here is derived from an EMBL/GenBank/DDBJ whole genome shotgun (WGS) entry which is preliminary data.</text>
</comment>
<gene>
    <name evidence="2" type="ORF">HINF_LOCUS34409</name>
    <name evidence="1" type="ORF">HINF_LOCUS58129</name>
</gene>
<evidence type="ECO:0000313" key="1">
    <source>
        <dbReference type="EMBL" id="CAI9970484.1"/>
    </source>
</evidence>
<dbReference type="AlphaFoldDB" id="A0AA86R2G6"/>
<proteinExistence type="predicted"/>
<evidence type="ECO:0000313" key="3">
    <source>
        <dbReference type="Proteomes" id="UP001642409"/>
    </source>
</evidence>
<dbReference type="Proteomes" id="UP001642409">
    <property type="component" value="Unassembled WGS sequence"/>
</dbReference>